<sequence>MRKKSHISLAGYLLDSMENDGLTHHKKAFYIGSILPDCLPSFITRRHTIDETFDILKKEILKVTDNYEADRGIDRYFSRHLGVITHYLADYFTYPHNNIFQGNIKEHCGYEKKLITALRSYVKSEEAVKNREQNLIFATVDEILKFIKKMHEEYLKVAKKIKVDCDYIVELCHKVVDGILQIFERNYRIAMSLQANMA</sequence>
<dbReference type="SUPFAM" id="SSF48537">
    <property type="entry name" value="Phospholipase C/P1 nuclease"/>
    <property type="match status" value="1"/>
</dbReference>
<dbReference type="GO" id="GO:0016788">
    <property type="term" value="F:hydrolase activity, acting on ester bonds"/>
    <property type="evidence" value="ECO:0007669"/>
    <property type="project" value="InterPro"/>
</dbReference>
<dbReference type="STRING" id="1121322.SAMN02745136_00874"/>
<gene>
    <name evidence="2" type="ORF">SAMN02745136_00874</name>
</gene>
<evidence type="ECO:0000313" key="2">
    <source>
        <dbReference type="EMBL" id="SHJ79227.1"/>
    </source>
</evidence>
<dbReference type="Proteomes" id="UP000184386">
    <property type="component" value="Unassembled WGS sequence"/>
</dbReference>
<reference evidence="2 3" key="1">
    <citation type="submission" date="2016-11" db="EMBL/GenBank/DDBJ databases">
        <authorList>
            <person name="Jaros S."/>
            <person name="Januszkiewicz K."/>
            <person name="Wedrychowicz H."/>
        </authorList>
    </citation>
    <scope>NUCLEOTIDE SEQUENCE [LARGE SCALE GENOMIC DNA]</scope>
    <source>
        <strain evidence="2 3">DSM 15929</strain>
    </source>
</reference>
<evidence type="ECO:0000259" key="1">
    <source>
        <dbReference type="Pfam" id="PF00882"/>
    </source>
</evidence>
<dbReference type="OrthoDB" id="2878022at2"/>
<name>A0A1M6M724_9FIRM</name>
<organism evidence="2 3">
    <name type="scientific">Anaerocolumna jejuensis DSM 15929</name>
    <dbReference type="NCBI Taxonomy" id="1121322"/>
    <lineage>
        <taxon>Bacteria</taxon>
        <taxon>Bacillati</taxon>
        <taxon>Bacillota</taxon>
        <taxon>Clostridia</taxon>
        <taxon>Lachnospirales</taxon>
        <taxon>Lachnospiraceae</taxon>
        <taxon>Anaerocolumna</taxon>
    </lineage>
</organism>
<feature type="domain" description="Phospholipase C/D" evidence="1">
    <location>
        <begin position="5"/>
        <end position="159"/>
    </location>
</feature>
<proteinExistence type="predicted"/>
<accession>A0A1M6M724</accession>
<dbReference type="RefSeq" id="WP_073273303.1">
    <property type="nucleotide sequence ID" value="NZ_FRAC01000007.1"/>
</dbReference>
<dbReference type="Pfam" id="PF00882">
    <property type="entry name" value="Zn_dep_PLPC"/>
    <property type="match status" value="1"/>
</dbReference>
<protein>
    <submittedName>
        <fullName evidence="2">Zinc dependent phospholipase C</fullName>
    </submittedName>
</protein>
<evidence type="ECO:0000313" key="3">
    <source>
        <dbReference type="Proteomes" id="UP000184386"/>
    </source>
</evidence>
<keyword evidence="3" id="KW-1185">Reference proteome</keyword>
<dbReference type="AlphaFoldDB" id="A0A1M6M724"/>
<dbReference type="InterPro" id="IPR029002">
    <property type="entry name" value="PLPC/GPLD1"/>
</dbReference>
<dbReference type="EMBL" id="FRAC01000007">
    <property type="protein sequence ID" value="SHJ79227.1"/>
    <property type="molecule type" value="Genomic_DNA"/>
</dbReference>
<dbReference type="InterPro" id="IPR008947">
    <property type="entry name" value="PLipase_C/P1_nuclease_dom_sf"/>
</dbReference>